<gene>
    <name evidence="2" type="ORF">HDF12_004512</name>
</gene>
<reference evidence="2 3" key="1">
    <citation type="submission" date="2020-07" db="EMBL/GenBank/DDBJ databases">
        <title>Genomic Encyclopedia of Type Strains, Phase IV (KMG-V): Genome sequencing to study the core and pangenomes of soil and plant-associated prokaryotes.</title>
        <authorList>
            <person name="Whitman W."/>
        </authorList>
    </citation>
    <scope>NUCLEOTIDE SEQUENCE [LARGE SCALE GENOMIC DNA]</scope>
    <source>
        <strain evidence="2 3">M8UP30</strain>
    </source>
</reference>
<proteinExistence type="predicted"/>
<sequence>MIKTSSVGTAALFLLLVSHVTVAQAPKPADSSAWGMLQSSLVDYLSQQNAAFATRYLVQIPEVAISANWDKPSDKAASLSYVADMVPDWDITWRPSNRRFSEEYGRFVTSLDVSTTDTDPRTVQAIQKYMDSSSARAGSAEASRPSYPFYASLSTLKRVRDSGEAQIASGKLAFSWDFKSPSISDTRSSDVRKKRRSFLSFRLSSTSTTDISDLAFREFSFSFAAYQLNVIPVTPGDWYSGYLISRYKAGPFKKGSQVTADTLWGPQGKLGLLVSGLVVAYKPQITVRLSQSDYQRLRRQFRAGAQILIGPFAVGSEAQQSSEEVTWNDESSSFTIRESSPQPQIIAVLSSALNSSISPQVPR</sequence>
<dbReference type="Proteomes" id="UP000534186">
    <property type="component" value="Unassembled WGS sequence"/>
</dbReference>
<name>A0A7Y9TCK4_9BACT</name>
<keyword evidence="1" id="KW-0732">Signal</keyword>
<evidence type="ECO:0000256" key="1">
    <source>
        <dbReference type="SAM" id="SignalP"/>
    </source>
</evidence>
<accession>A0A7Y9TCK4</accession>
<comment type="caution">
    <text evidence="2">The sequence shown here is derived from an EMBL/GenBank/DDBJ whole genome shotgun (WGS) entry which is preliminary data.</text>
</comment>
<feature type="signal peptide" evidence="1">
    <location>
        <begin position="1"/>
        <end position="23"/>
    </location>
</feature>
<dbReference type="EMBL" id="JACCCV010000003">
    <property type="protein sequence ID" value="NYF54090.1"/>
    <property type="molecule type" value="Genomic_DNA"/>
</dbReference>
<feature type="chain" id="PRO_5030805943" evidence="1">
    <location>
        <begin position="24"/>
        <end position="363"/>
    </location>
</feature>
<organism evidence="2 3">
    <name type="scientific">Tunturiibacter lichenicola</name>
    <dbReference type="NCBI Taxonomy" id="2051959"/>
    <lineage>
        <taxon>Bacteria</taxon>
        <taxon>Pseudomonadati</taxon>
        <taxon>Acidobacteriota</taxon>
        <taxon>Terriglobia</taxon>
        <taxon>Terriglobales</taxon>
        <taxon>Acidobacteriaceae</taxon>
        <taxon>Tunturiibacter</taxon>
    </lineage>
</organism>
<evidence type="ECO:0000313" key="3">
    <source>
        <dbReference type="Proteomes" id="UP000534186"/>
    </source>
</evidence>
<protein>
    <submittedName>
        <fullName evidence="2">Uncharacterized protein</fullName>
    </submittedName>
</protein>
<evidence type="ECO:0000313" key="2">
    <source>
        <dbReference type="EMBL" id="NYF54090.1"/>
    </source>
</evidence>
<dbReference type="AlphaFoldDB" id="A0A7Y9TCK4"/>